<comment type="similarity">
    <text evidence="2 11">Belongs to the TPP enzyme family.</text>
</comment>
<keyword evidence="3" id="KW-0479">Metal-binding</keyword>
<dbReference type="Pfam" id="PF02776">
    <property type="entry name" value="TPP_enzyme_N"/>
    <property type="match status" value="1"/>
</dbReference>
<dbReference type="FunFam" id="3.40.50.970:FF:000027">
    <property type="entry name" value="2-hydroxyacyl-CoA lyase 1"/>
    <property type="match status" value="1"/>
</dbReference>
<evidence type="ECO:0000256" key="4">
    <source>
        <dbReference type="ARBA" id="ARBA00022842"/>
    </source>
</evidence>
<accession>A0AAV8Z743</accession>
<evidence type="ECO:0000256" key="8">
    <source>
        <dbReference type="ARBA" id="ARBA00044454"/>
    </source>
</evidence>
<evidence type="ECO:0000259" key="12">
    <source>
        <dbReference type="Pfam" id="PF00205"/>
    </source>
</evidence>
<feature type="domain" description="Thiamine pyrophosphate enzyme N-terminal TPP-binding" evidence="14">
    <location>
        <begin position="5"/>
        <end position="95"/>
    </location>
</feature>
<dbReference type="Pfam" id="PF02775">
    <property type="entry name" value="TPP_enzyme_C"/>
    <property type="match status" value="1"/>
</dbReference>
<evidence type="ECO:0000259" key="13">
    <source>
        <dbReference type="Pfam" id="PF02775"/>
    </source>
</evidence>
<feature type="domain" description="Thiamine pyrophosphate enzyme TPP-binding" evidence="13">
    <location>
        <begin position="369"/>
        <end position="525"/>
    </location>
</feature>
<evidence type="ECO:0000313" key="16">
    <source>
        <dbReference type="Proteomes" id="UP001162156"/>
    </source>
</evidence>
<evidence type="ECO:0000256" key="1">
    <source>
        <dbReference type="ARBA" id="ARBA00001964"/>
    </source>
</evidence>
<dbReference type="Gene3D" id="3.40.50.970">
    <property type="match status" value="3"/>
</dbReference>
<dbReference type="FunFam" id="3.40.50.1220:FF:000006">
    <property type="entry name" value="2-hydroxyacyl-CoA lyase 1"/>
    <property type="match status" value="1"/>
</dbReference>
<comment type="catalytic activity">
    <reaction evidence="7">
        <text>a 2-hydroxy-3-methyl fatty acyl-CoA = a 2-methyl-branched fatty aldehyde + formyl-CoA</text>
        <dbReference type="Rhea" id="RHEA:25375"/>
        <dbReference type="ChEBI" id="CHEBI:49188"/>
        <dbReference type="ChEBI" id="CHEBI:57376"/>
        <dbReference type="ChEBI" id="CHEBI:58783"/>
        <dbReference type="EC" id="4.1.2.63"/>
    </reaction>
    <physiologicalReaction direction="left-to-right" evidence="7">
        <dbReference type="Rhea" id="RHEA:25376"/>
    </physiologicalReaction>
</comment>
<protein>
    <recommendedName>
        <fullName evidence="9">2-hydroxyacyl-CoA lyase</fullName>
        <ecNumber evidence="9">4.1.2.63</ecNumber>
    </recommendedName>
</protein>
<dbReference type="GO" id="GO:0001561">
    <property type="term" value="P:fatty acid alpha-oxidation"/>
    <property type="evidence" value="ECO:0007669"/>
    <property type="project" value="TreeGrafter"/>
</dbReference>
<reference evidence="15" key="1">
    <citation type="journal article" date="2023" name="Insect Mol. Biol.">
        <title>Genome sequencing provides insights into the evolution of gene families encoding plant cell wall-degrading enzymes in longhorned beetles.</title>
        <authorList>
            <person name="Shin N.R."/>
            <person name="Okamura Y."/>
            <person name="Kirsch R."/>
            <person name="Pauchet Y."/>
        </authorList>
    </citation>
    <scope>NUCLEOTIDE SEQUENCE</scope>
    <source>
        <strain evidence="15">RBIC_L_NR</strain>
    </source>
</reference>
<dbReference type="Gene3D" id="3.40.50.1220">
    <property type="entry name" value="TPP-binding domain"/>
    <property type="match status" value="1"/>
</dbReference>
<dbReference type="EC" id="4.1.2.63" evidence="9"/>
<comment type="caution">
    <text evidence="15">The sequence shown here is derived from an EMBL/GenBank/DDBJ whole genome shotgun (WGS) entry which is preliminary data.</text>
</comment>
<evidence type="ECO:0000256" key="6">
    <source>
        <dbReference type="ARBA" id="ARBA00023239"/>
    </source>
</evidence>
<keyword evidence="16" id="KW-1185">Reference proteome</keyword>
<dbReference type="GO" id="GO:0106359">
    <property type="term" value="F:2-hydroxyacyl-CoA lyase activity"/>
    <property type="evidence" value="ECO:0007669"/>
    <property type="project" value="UniProtKB-EC"/>
</dbReference>
<evidence type="ECO:0000256" key="5">
    <source>
        <dbReference type="ARBA" id="ARBA00023052"/>
    </source>
</evidence>
<dbReference type="InterPro" id="IPR012000">
    <property type="entry name" value="Thiamin_PyroP_enz_cen_dom"/>
</dbReference>
<dbReference type="AlphaFoldDB" id="A0AAV8Z743"/>
<keyword evidence="5 11" id="KW-0786">Thiamine pyrophosphate</keyword>
<dbReference type="InterPro" id="IPR011766">
    <property type="entry name" value="TPP_enzyme_TPP-bd"/>
</dbReference>
<name>A0AAV8Z743_9CUCU</name>
<dbReference type="Pfam" id="PF00205">
    <property type="entry name" value="TPP_enzyme_M"/>
    <property type="match status" value="1"/>
</dbReference>
<gene>
    <name evidence="15" type="ORF">NQ314_006327</name>
</gene>
<dbReference type="GO" id="GO:0000287">
    <property type="term" value="F:magnesium ion binding"/>
    <property type="evidence" value="ECO:0007669"/>
    <property type="project" value="InterPro"/>
</dbReference>
<dbReference type="EMBL" id="JANEYF010001705">
    <property type="protein sequence ID" value="KAJ8958988.1"/>
    <property type="molecule type" value="Genomic_DNA"/>
</dbReference>
<dbReference type="PANTHER" id="PTHR43710">
    <property type="entry name" value="2-HYDROXYACYL-COA LYASE"/>
    <property type="match status" value="1"/>
</dbReference>
<sequence>MEDIDGNNVLAQALKKQGIEFVFGIIGYPVIELSMALQMADIHYIGMRNEQAACYAAQAIGYLTGNPGAVLVVSGPGLLHTFGGLANAQINCWPVELARPYCKYSARPPSISLIPLHVEKAIRLAKNGRPGAAYLDFPANILSGRVPADSIPVQYGPTPIPVIYPNPKDIEDAIAVLSQAKRPLVIVGKGAAYSRAEQEINDLINSTNLPFLATPMGKGVVPDTSPKCIASARQPLGHWLYKKADVILLLGARLNWILHFGRPQRFSPDVKIIQIDISAEEIHNSVKAEVAIQSDIRTAVVQILDGLKRKQFVYSSQNEWWRVLEKKCQDNKKAMSADVSVPLNYYAVFHNLFESLPDNCIIVSEGANTMDIGRSILLNNQPRHRLDAGTFGTMGVGPGFAIAAALFCRYYEPNKRVICVEGDSAFGFSGLEVETMVRYKLPITIVIVNNSGIYTGMDSEVLKDIQESGEITKVTPPGCLTSITRYDNMMSLFGRVGYFVQTVPELKIAVKEALQINDGPSVINVIIDPTADRKPQTFNWLTESKL</sequence>
<dbReference type="CDD" id="cd02004">
    <property type="entry name" value="TPP_BZL_OCoD_HPCL"/>
    <property type="match status" value="1"/>
</dbReference>
<dbReference type="InterPro" id="IPR029061">
    <property type="entry name" value="THDP-binding"/>
</dbReference>
<keyword evidence="6" id="KW-0456">Lyase</keyword>
<evidence type="ECO:0000256" key="3">
    <source>
        <dbReference type="ARBA" id="ARBA00022723"/>
    </source>
</evidence>
<evidence type="ECO:0000256" key="9">
    <source>
        <dbReference type="ARBA" id="ARBA00044518"/>
    </source>
</evidence>
<dbReference type="PANTHER" id="PTHR43710:SF2">
    <property type="entry name" value="2-HYDROXYACYL-COA LYASE 1"/>
    <property type="match status" value="1"/>
</dbReference>
<evidence type="ECO:0000256" key="10">
    <source>
        <dbReference type="ARBA" id="ARBA00048738"/>
    </source>
</evidence>
<dbReference type="CDD" id="cd07035">
    <property type="entry name" value="TPP_PYR_POX_like"/>
    <property type="match status" value="1"/>
</dbReference>
<evidence type="ECO:0000259" key="14">
    <source>
        <dbReference type="Pfam" id="PF02776"/>
    </source>
</evidence>
<dbReference type="InterPro" id="IPR012001">
    <property type="entry name" value="Thiamin_PyroP_enz_TPP-bd_dom"/>
</dbReference>
<dbReference type="SUPFAM" id="SSF52518">
    <property type="entry name" value="Thiamin diphosphate-binding fold (THDP-binding)"/>
    <property type="match status" value="2"/>
</dbReference>
<evidence type="ECO:0000256" key="11">
    <source>
        <dbReference type="RuleBase" id="RU362132"/>
    </source>
</evidence>
<dbReference type="Proteomes" id="UP001162156">
    <property type="component" value="Unassembled WGS sequence"/>
</dbReference>
<feature type="domain" description="Thiamine pyrophosphate enzyme central" evidence="12">
    <location>
        <begin position="170"/>
        <end position="302"/>
    </location>
</feature>
<dbReference type="InterPro" id="IPR045025">
    <property type="entry name" value="HACL1-like"/>
</dbReference>
<evidence type="ECO:0000256" key="7">
    <source>
        <dbReference type="ARBA" id="ARBA00044451"/>
    </source>
</evidence>
<comment type="cofactor">
    <cofactor evidence="1">
        <name>thiamine diphosphate</name>
        <dbReference type="ChEBI" id="CHEBI:58937"/>
    </cofactor>
</comment>
<evidence type="ECO:0000256" key="2">
    <source>
        <dbReference type="ARBA" id="ARBA00007812"/>
    </source>
</evidence>
<dbReference type="SUPFAM" id="SSF52467">
    <property type="entry name" value="DHS-like NAD/FAD-binding domain"/>
    <property type="match status" value="1"/>
</dbReference>
<dbReference type="InterPro" id="IPR029035">
    <property type="entry name" value="DHS-like_NAD/FAD-binding_dom"/>
</dbReference>
<proteinExistence type="inferred from homology"/>
<dbReference type="GO" id="GO:0030976">
    <property type="term" value="F:thiamine pyrophosphate binding"/>
    <property type="evidence" value="ECO:0007669"/>
    <property type="project" value="InterPro"/>
</dbReference>
<comment type="catalytic activity">
    <reaction evidence="10">
        <text>2-hydroxyoctadecanoyl-CoA = heptadecanal + formyl-CoA</text>
        <dbReference type="Rhea" id="RHEA:55196"/>
        <dbReference type="ChEBI" id="CHEBI:57376"/>
        <dbReference type="ChEBI" id="CHEBI:74116"/>
        <dbReference type="ChEBI" id="CHEBI:138631"/>
    </reaction>
    <physiologicalReaction direction="left-to-right" evidence="10">
        <dbReference type="Rhea" id="RHEA:55197"/>
    </physiologicalReaction>
</comment>
<evidence type="ECO:0000313" key="15">
    <source>
        <dbReference type="EMBL" id="KAJ8958988.1"/>
    </source>
</evidence>
<dbReference type="GO" id="GO:0005777">
    <property type="term" value="C:peroxisome"/>
    <property type="evidence" value="ECO:0007669"/>
    <property type="project" value="TreeGrafter"/>
</dbReference>
<comment type="catalytic activity">
    <reaction evidence="8">
        <text>an (R)-2-hydroxy-long-chain-fatty acyl-CoA = a long-chain fatty aldehyde + formyl-CoA</text>
        <dbReference type="Rhea" id="RHEA:67444"/>
        <dbReference type="ChEBI" id="CHEBI:17176"/>
        <dbReference type="ChEBI" id="CHEBI:57376"/>
        <dbReference type="ChEBI" id="CHEBI:170012"/>
        <dbReference type="EC" id="4.1.2.63"/>
    </reaction>
    <physiologicalReaction direction="left-to-right" evidence="8">
        <dbReference type="Rhea" id="RHEA:67445"/>
    </physiologicalReaction>
</comment>
<organism evidence="15 16">
    <name type="scientific">Rhamnusium bicolor</name>
    <dbReference type="NCBI Taxonomy" id="1586634"/>
    <lineage>
        <taxon>Eukaryota</taxon>
        <taxon>Metazoa</taxon>
        <taxon>Ecdysozoa</taxon>
        <taxon>Arthropoda</taxon>
        <taxon>Hexapoda</taxon>
        <taxon>Insecta</taxon>
        <taxon>Pterygota</taxon>
        <taxon>Neoptera</taxon>
        <taxon>Endopterygota</taxon>
        <taxon>Coleoptera</taxon>
        <taxon>Polyphaga</taxon>
        <taxon>Cucujiformia</taxon>
        <taxon>Chrysomeloidea</taxon>
        <taxon>Cerambycidae</taxon>
        <taxon>Lepturinae</taxon>
        <taxon>Rhagiini</taxon>
        <taxon>Rhamnusium</taxon>
    </lineage>
</organism>
<keyword evidence="4" id="KW-0460">Magnesium</keyword>